<dbReference type="PATRIC" id="fig|1429043.3.peg.627"/>
<sequence length="244" mass="26950">MIYRIEKGQVSMGEPVGILLLDTSVPFVPGDVANATTWNFPVRFKKLRGFSVERALKRDPSNYEQVLKAARELKEEAGVRGITSDCGFLGLFQKPLAQDLEMPVFLSSLMQADLLLNMLGEDQKIGVITVDSSSLDDGLLKAVGVRQIDRLFIAGLQQKKNFHAFALAEIGELDFKAVSQEVVEVALEMLRQDRSIGAFLLECSLLPPYAASVQQAVGKPVFDFTTLVNFAFSGIQRREFTGFV</sequence>
<accession>A0A0D2JIW8</accession>
<dbReference type="OrthoDB" id="5465390at2"/>
<organism evidence="1 2">
    <name type="scientific">Dethiosulfatarculus sandiegensis</name>
    <dbReference type="NCBI Taxonomy" id="1429043"/>
    <lineage>
        <taxon>Bacteria</taxon>
        <taxon>Pseudomonadati</taxon>
        <taxon>Thermodesulfobacteriota</taxon>
        <taxon>Desulfarculia</taxon>
        <taxon>Desulfarculales</taxon>
        <taxon>Desulfarculaceae</taxon>
        <taxon>Dethiosulfatarculus</taxon>
    </lineage>
</organism>
<comment type="caution">
    <text evidence="1">The sequence shown here is derived from an EMBL/GenBank/DDBJ whole genome shotgun (WGS) entry which is preliminary data.</text>
</comment>
<dbReference type="InParanoid" id="A0A0D2JIW8"/>
<dbReference type="NCBIfam" id="NF005679">
    <property type="entry name" value="PRK07475.1"/>
    <property type="match status" value="1"/>
</dbReference>
<protein>
    <recommendedName>
        <fullName evidence="3">Aspartate/glutamate racemase family protein</fullName>
    </recommendedName>
</protein>
<dbReference type="AlphaFoldDB" id="A0A0D2JIW8"/>
<reference evidence="1 2" key="1">
    <citation type="submission" date="2013-11" db="EMBL/GenBank/DDBJ databases">
        <title>Metagenomic analysis of a methanogenic consortium involved in long chain n-alkane degradation.</title>
        <authorList>
            <person name="Davidova I.A."/>
            <person name="Callaghan A.V."/>
            <person name="Wawrik B."/>
            <person name="Pruitt S."/>
            <person name="Marks C."/>
            <person name="Duncan K.E."/>
            <person name="Suflita J.M."/>
        </authorList>
    </citation>
    <scope>NUCLEOTIDE SEQUENCE [LARGE SCALE GENOMIC DNA]</scope>
    <source>
        <strain evidence="1 2">SPR</strain>
    </source>
</reference>
<dbReference type="EMBL" id="AZAC01000002">
    <property type="protein sequence ID" value="KIX15631.1"/>
    <property type="molecule type" value="Genomic_DNA"/>
</dbReference>
<gene>
    <name evidence="1" type="ORF">X474_02995</name>
</gene>
<dbReference type="STRING" id="1429043.X474_02995"/>
<evidence type="ECO:0008006" key="3">
    <source>
        <dbReference type="Google" id="ProtNLM"/>
    </source>
</evidence>
<dbReference type="Proteomes" id="UP000032233">
    <property type="component" value="Unassembled WGS sequence"/>
</dbReference>
<evidence type="ECO:0000313" key="1">
    <source>
        <dbReference type="EMBL" id="KIX15631.1"/>
    </source>
</evidence>
<name>A0A0D2JIW8_9BACT</name>
<keyword evidence="2" id="KW-1185">Reference proteome</keyword>
<evidence type="ECO:0000313" key="2">
    <source>
        <dbReference type="Proteomes" id="UP000032233"/>
    </source>
</evidence>
<proteinExistence type="predicted"/>